<feature type="transmembrane region" description="Helical" evidence="7">
    <location>
        <begin position="298"/>
        <end position="323"/>
    </location>
</feature>
<dbReference type="Proteomes" id="UP000252585">
    <property type="component" value="Unassembled WGS sequence"/>
</dbReference>
<proteinExistence type="inferred from homology"/>
<dbReference type="Pfam" id="PF12704">
    <property type="entry name" value="MacB_PCD"/>
    <property type="match status" value="1"/>
</dbReference>
<comment type="caution">
    <text evidence="10">The sequence shown here is derived from an EMBL/GenBank/DDBJ whole genome shotgun (WGS) entry which is preliminary data.</text>
</comment>
<evidence type="ECO:0000256" key="1">
    <source>
        <dbReference type="ARBA" id="ARBA00004651"/>
    </source>
</evidence>
<dbReference type="InterPro" id="IPR025857">
    <property type="entry name" value="MacB_PCD"/>
</dbReference>
<dbReference type="GO" id="GO:0022857">
    <property type="term" value="F:transmembrane transporter activity"/>
    <property type="evidence" value="ECO:0007669"/>
    <property type="project" value="TreeGrafter"/>
</dbReference>
<organism evidence="10 11">
    <name type="scientific">Saliterribacillus persicus</name>
    <dbReference type="NCBI Taxonomy" id="930114"/>
    <lineage>
        <taxon>Bacteria</taxon>
        <taxon>Bacillati</taxon>
        <taxon>Bacillota</taxon>
        <taxon>Bacilli</taxon>
        <taxon>Bacillales</taxon>
        <taxon>Bacillaceae</taxon>
        <taxon>Saliterribacillus</taxon>
    </lineage>
</organism>
<feature type="domain" description="ABC3 transporter permease C-terminal" evidence="8">
    <location>
        <begin position="308"/>
        <end position="436"/>
    </location>
</feature>
<evidence type="ECO:0000313" key="10">
    <source>
        <dbReference type="EMBL" id="RCW73053.1"/>
    </source>
</evidence>
<dbReference type="GO" id="GO:0005886">
    <property type="term" value="C:plasma membrane"/>
    <property type="evidence" value="ECO:0007669"/>
    <property type="project" value="UniProtKB-SubCell"/>
</dbReference>
<evidence type="ECO:0000256" key="7">
    <source>
        <dbReference type="SAM" id="Phobius"/>
    </source>
</evidence>
<dbReference type="InterPro" id="IPR003838">
    <property type="entry name" value="ABC3_permease_C"/>
</dbReference>
<evidence type="ECO:0000256" key="5">
    <source>
        <dbReference type="ARBA" id="ARBA00023136"/>
    </source>
</evidence>
<dbReference type="PANTHER" id="PTHR30572">
    <property type="entry name" value="MEMBRANE COMPONENT OF TRANSPORTER-RELATED"/>
    <property type="match status" value="1"/>
</dbReference>
<keyword evidence="3 7" id="KW-0812">Transmembrane</keyword>
<evidence type="ECO:0000259" key="8">
    <source>
        <dbReference type="Pfam" id="PF02687"/>
    </source>
</evidence>
<evidence type="ECO:0000313" key="11">
    <source>
        <dbReference type="Proteomes" id="UP000252585"/>
    </source>
</evidence>
<keyword evidence="5 7" id="KW-0472">Membrane</keyword>
<dbReference type="InterPro" id="IPR050250">
    <property type="entry name" value="Macrolide_Exporter_MacB"/>
</dbReference>
<feature type="transmembrane region" description="Helical" evidence="7">
    <location>
        <begin position="360"/>
        <end position="384"/>
    </location>
</feature>
<comment type="subcellular location">
    <subcellularLocation>
        <location evidence="1">Cell membrane</location>
        <topology evidence="1">Multi-pass membrane protein</topology>
    </subcellularLocation>
</comment>
<dbReference type="OrthoDB" id="9770099at2"/>
<protein>
    <submittedName>
        <fullName evidence="10">Acetoin utilization transport system permease protein</fullName>
    </submittedName>
</protein>
<dbReference type="Pfam" id="PF02687">
    <property type="entry name" value="FtsX"/>
    <property type="match status" value="1"/>
</dbReference>
<evidence type="ECO:0000259" key="9">
    <source>
        <dbReference type="Pfam" id="PF12704"/>
    </source>
</evidence>
<evidence type="ECO:0000256" key="2">
    <source>
        <dbReference type="ARBA" id="ARBA00022475"/>
    </source>
</evidence>
<feature type="transmembrane region" description="Helical" evidence="7">
    <location>
        <begin position="21"/>
        <end position="45"/>
    </location>
</feature>
<feature type="transmembrane region" description="Helical" evidence="7">
    <location>
        <begin position="404"/>
        <end position="426"/>
    </location>
</feature>
<evidence type="ECO:0000256" key="6">
    <source>
        <dbReference type="ARBA" id="ARBA00038076"/>
    </source>
</evidence>
<keyword evidence="4 7" id="KW-1133">Transmembrane helix</keyword>
<evidence type="ECO:0000256" key="3">
    <source>
        <dbReference type="ARBA" id="ARBA00022692"/>
    </source>
</evidence>
<sequence>MTFKDQWRFVMQNIKKSKSRVFMTILATAMGVTFLIVLASVGFGLHDSIVKETLEDRAITKIQVAGLEDESGNGQGLTDKEIKEIEAMQGIKTVTRRIHLSQSPTFSLEDYTGYAQNTVVAHFPSELEAGLELAKGEFPEDENEIIVGHDFISGLTPENIDTEELYDEEGRLKEEYMYEESLLGKTITLTVLNSLEEEHQVQLEIVGMTQKPARDWMQDSTVFITEKVLREIEAFTGTPKGEVLTEEESSTQVQQEEVYDDVYAYADNLEAVEPVTEALKGKNYYIYSVADELKNINIMFTIAKAGLIFIGTIAIIIASIGIYNTMTMAVTERTPDIGIMKAMGAHPKVIKQIFLLESSYIGIIGAVIGTAVAYLISVLVNIGLPFIIETAFDEQLPEGLTFSSIPWSLILISVVICLSVTILSGLKPAKRATKIDILRALRRDI</sequence>
<evidence type="ECO:0000256" key="4">
    <source>
        <dbReference type="ARBA" id="ARBA00022989"/>
    </source>
</evidence>
<gene>
    <name evidence="10" type="ORF">DFR57_10447</name>
</gene>
<dbReference type="AlphaFoldDB" id="A0A368XYI3"/>
<reference evidence="10 11" key="1">
    <citation type="submission" date="2018-07" db="EMBL/GenBank/DDBJ databases">
        <title>Genomic Encyclopedia of Type Strains, Phase IV (KMG-IV): sequencing the most valuable type-strain genomes for metagenomic binning, comparative biology and taxonomic classification.</title>
        <authorList>
            <person name="Goeker M."/>
        </authorList>
    </citation>
    <scope>NUCLEOTIDE SEQUENCE [LARGE SCALE GENOMIC DNA]</scope>
    <source>
        <strain evidence="10 11">DSM 27696</strain>
    </source>
</reference>
<comment type="similarity">
    <text evidence="6">Belongs to the ABC-4 integral membrane protein family.</text>
</comment>
<feature type="domain" description="MacB-like periplasmic core" evidence="9">
    <location>
        <begin position="22"/>
        <end position="279"/>
    </location>
</feature>
<dbReference type="RefSeq" id="WP_114352161.1">
    <property type="nucleotide sequence ID" value="NZ_QPJJ01000004.1"/>
</dbReference>
<dbReference type="PANTHER" id="PTHR30572:SF4">
    <property type="entry name" value="ABC TRANSPORTER PERMEASE YTRF"/>
    <property type="match status" value="1"/>
</dbReference>
<keyword evidence="2" id="KW-1003">Cell membrane</keyword>
<dbReference type="EMBL" id="QPJJ01000004">
    <property type="protein sequence ID" value="RCW73053.1"/>
    <property type="molecule type" value="Genomic_DNA"/>
</dbReference>
<keyword evidence="11" id="KW-1185">Reference proteome</keyword>
<name>A0A368XYI3_9BACI</name>
<accession>A0A368XYI3</accession>